<name>A0ABY3FLQ4_9FLAO</name>
<reference evidence="2 3" key="1">
    <citation type="journal article" date="2015" name="Stand. Genomic Sci.">
        <title>Genomic Encyclopedia of Bacterial and Archaeal Type Strains, Phase III: the genomes of soil and plant-associated and newly described type strains.</title>
        <authorList>
            <person name="Whitman W.B."/>
            <person name="Woyke T."/>
            <person name="Klenk H.P."/>
            <person name="Zhou Y."/>
            <person name="Lilburn T.G."/>
            <person name="Beck B.J."/>
            <person name="De Vos P."/>
            <person name="Vandamme P."/>
            <person name="Eisen J.A."/>
            <person name="Garrity G."/>
            <person name="Hugenholtz P."/>
            <person name="Kyrpides N.C."/>
        </authorList>
    </citation>
    <scope>NUCLEOTIDE SEQUENCE [LARGE SCALE GENOMIC DNA]</scope>
    <source>
        <strain evidence="2 3">CGMCC 1.6847</strain>
    </source>
</reference>
<keyword evidence="1" id="KW-0812">Transmembrane</keyword>
<feature type="transmembrane region" description="Helical" evidence="1">
    <location>
        <begin position="13"/>
        <end position="33"/>
    </location>
</feature>
<proteinExistence type="predicted"/>
<dbReference type="PROSITE" id="PS51257">
    <property type="entry name" value="PROKAR_LIPOPROTEIN"/>
    <property type="match status" value="1"/>
</dbReference>
<organism evidence="2 3">
    <name type="scientific">Flavobacterium tiangeerense</name>
    <dbReference type="NCBI Taxonomy" id="459471"/>
    <lineage>
        <taxon>Bacteria</taxon>
        <taxon>Pseudomonadati</taxon>
        <taxon>Bacteroidota</taxon>
        <taxon>Flavobacteriia</taxon>
        <taxon>Flavobacteriales</taxon>
        <taxon>Flavobacteriaceae</taxon>
        <taxon>Flavobacterium</taxon>
    </lineage>
</organism>
<protein>
    <recommendedName>
        <fullName evidence="4">PH (Pleckstrin Homology) domain-containing protein</fullName>
    </recommendedName>
</protein>
<evidence type="ECO:0008006" key="4">
    <source>
        <dbReference type="Google" id="ProtNLM"/>
    </source>
</evidence>
<accession>A0ABY3FLQ4</accession>
<feature type="transmembrane region" description="Helical" evidence="1">
    <location>
        <begin position="40"/>
        <end position="60"/>
    </location>
</feature>
<evidence type="ECO:0000313" key="3">
    <source>
        <dbReference type="Proteomes" id="UP000317519"/>
    </source>
</evidence>
<sequence length="167" mass="19560">MILKITLWNQLKLLSSLLVLTSCYIGLLIYAEISLEKREILIFSLPYLILFFIPIAIIHLNHYIKSKGIIYKIDETGIIKSVKNEEEFIPTTNIKEITFFMTPNRFLDSATRSFPFEDYYYAEIITTDKKVIFISSFFSTKIDKVLEVNFKELNIKKLKTIYPLINA</sequence>
<evidence type="ECO:0000256" key="1">
    <source>
        <dbReference type="SAM" id="Phobius"/>
    </source>
</evidence>
<comment type="caution">
    <text evidence="2">The sequence shown here is derived from an EMBL/GenBank/DDBJ whole genome shotgun (WGS) entry which is preliminary data.</text>
</comment>
<keyword evidence="1" id="KW-1133">Transmembrane helix</keyword>
<evidence type="ECO:0000313" key="2">
    <source>
        <dbReference type="EMBL" id="TWI01353.1"/>
    </source>
</evidence>
<keyword evidence="3" id="KW-1185">Reference proteome</keyword>
<dbReference type="Proteomes" id="UP000317519">
    <property type="component" value="Unassembled WGS sequence"/>
</dbReference>
<keyword evidence="1" id="KW-0472">Membrane</keyword>
<dbReference type="EMBL" id="VLKO01000003">
    <property type="protein sequence ID" value="TWI01353.1"/>
    <property type="molecule type" value="Genomic_DNA"/>
</dbReference>
<gene>
    <name evidence="2" type="ORF">IQ05_00932</name>
</gene>